<keyword evidence="6 8" id="KW-0067">ATP-binding</keyword>
<dbReference type="FunCoup" id="A0A317ZII5">
    <property type="interactions" value="255"/>
</dbReference>
<evidence type="ECO:0000313" key="11">
    <source>
        <dbReference type="Proteomes" id="UP000247099"/>
    </source>
</evidence>
<name>A0A317ZII5_9BACT</name>
<evidence type="ECO:0000259" key="9">
    <source>
        <dbReference type="SMART" id="SM00977"/>
    </source>
</evidence>
<evidence type="ECO:0000256" key="1">
    <source>
        <dbReference type="ARBA" id="ARBA00004496"/>
    </source>
</evidence>
<reference evidence="10 11" key="1">
    <citation type="submission" date="2018-05" db="EMBL/GenBank/DDBJ databases">
        <title>Coraliomargarita sinensis sp. nov., isolated from a marine solar saltern.</title>
        <authorList>
            <person name="Zhou L.Y."/>
        </authorList>
    </citation>
    <scope>NUCLEOTIDE SEQUENCE [LARGE SCALE GENOMIC DNA]</scope>
    <source>
        <strain evidence="10 11">WN38</strain>
    </source>
</reference>
<dbReference type="GO" id="GO:0032267">
    <property type="term" value="F:tRNA(Ile)-lysidine synthase activity"/>
    <property type="evidence" value="ECO:0007669"/>
    <property type="project" value="UniProtKB-EC"/>
</dbReference>
<dbReference type="OrthoDB" id="9807403at2"/>
<dbReference type="PANTHER" id="PTHR43033:SF1">
    <property type="entry name" value="TRNA(ILE)-LYSIDINE SYNTHASE-RELATED"/>
    <property type="match status" value="1"/>
</dbReference>
<dbReference type="NCBIfam" id="TIGR02432">
    <property type="entry name" value="lysidine_TilS_N"/>
    <property type="match status" value="1"/>
</dbReference>
<comment type="caution">
    <text evidence="10">The sequence shown here is derived from an EMBL/GenBank/DDBJ whole genome shotgun (WGS) entry which is preliminary data.</text>
</comment>
<dbReference type="RefSeq" id="WP_110131947.1">
    <property type="nucleotide sequence ID" value="NZ_QHJQ01000011.1"/>
</dbReference>
<evidence type="ECO:0000256" key="4">
    <source>
        <dbReference type="ARBA" id="ARBA00022694"/>
    </source>
</evidence>
<dbReference type="Pfam" id="PF11734">
    <property type="entry name" value="TilS_C"/>
    <property type="match status" value="1"/>
</dbReference>
<dbReference type="EMBL" id="QHJQ01000011">
    <property type="protein sequence ID" value="PXA03191.1"/>
    <property type="molecule type" value="Genomic_DNA"/>
</dbReference>
<comment type="subcellular location">
    <subcellularLocation>
        <location evidence="1 8">Cytoplasm</location>
    </subcellularLocation>
</comment>
<dbReference type="CDD" id="cd01992">
    <property type="entry name" value="TilS_N"/>
    <property type="match status" value="1"/>
</dbReference>
<evidence type="ECO:0000256" key="5">
    <source>
        <dbReference type="ARBA" id="ARBA00022741"/>
    </source>
</evidence>
<evidence type="ECO:0000313" key="10">
    <source>
        <dbReference type="EMBL" id="PXA03191.1"/>
    </source>
</evidence>
<dbReference type="SUPFAM" id="SSF52402">
    <property type="entry name" value="Adenine nucleotide alpha hydrolases-like"/>
    <property type="match status" value="1"/>
</dbReference>
<organism evidence="10 11">
    <name type="scientific">Coraliomargarita sinensis</name>
    <dbReference type="NCBI Taxonomy" id="2174842"/>
    <lineage>
        <taxon>Bacteria</taxon>
        <taxon>Pseudomonadati</taxon>
        <taxon>Verrucomicrobiota</taxon>
        <taxon>Opitutia</taxon>
        <taxon>Puniceicoccales</taxon>
        <taxon>Coraliomargaritaceae</taxon>
        <taxon>Coraliomargarita</taxon>
    </lineage>
</organism>
<dbReference type="InterPro" id="IPR012094">
    <property type="entry name" value="tRNA_Ile_lys_synt"/>
</dbReference>
<dbReference type="Gene3D" id="3.40.50.620">
    <property type="entry name" value="HUPs"/>
    <property type="match status" value="1"/>
</dbReference>
<dbReference type="GO" id="GO:0006400">
    <property type="term" value="P:tRNA modification"/>
    <property type="evidence" value="ECO:0007669"/>
    <property type="project" value="UniProtKB-UniRule"/>
</dbReference>
<evidence type="ECO:0000256" key="8">
    <source>
        <dbReference type="HAMAP-Rule" id="MF_01161"/>
    </source>
</evidence>
<evidence type="ECO:0000256" key="7">
    <source>
        <dbReference type="ARBA" id="ARBA00048539"/>
    </source>
</evidence>
<dbReference type="SUPFAM" id="SSF56037">
    <property type="entry name" value="PheT/TilS domain"/>
    <property type="match status" value="1"/>
</dbReference>
<dbReference type="NCBIfam" id="TIGR02433">
    <property type="entry name" value="lysidine_TilS_C"/>
    <property type="match status" value="1"/>
</dbReference>
<proteinExistence type="inferred from homology"/>
<dbReference type="PANTHER" id="PTHR43033">
    <property type="entry name" value="TRNA(ILE)-LYSIDINE SYNTHASE-RELATED"/>
    <property type="match status" value="1"/>
</dbReference>
<keyword evidence="2 8" id="KW-0963">Cytoplasm</keyword>
<dbReference type="GO" id="GO:0005524">
    <property type="term" value="F:ATP binding"/>
    <property type="evidence" value="ECO:0007669"/>
    <property type="project" value="UniProtKB-UniRule"/>
</dbReference>
<keyword evidence="4 8" id="KW-0819">tRNA processing</keyword>
<evidence type="ECO:0000256" key="6">
    <source>
        <dbReference type="ARBA" id="ARBA00022840"/>
    </source>
</evidence>
<dbReference type="InterPro" id="IPR014729">
    <property type="entry name" value="Rossmann-like_a/b/a_fold"/>
</dbReference>
<keyword evidence="5 8" id="KW-0547">Nucleotide-binding</keyword>
<dbReference type="InterPro" id="IPR011063">
    <property type="entry name" value="TilS/TtcA_N"/>
</dbReference>
<dbReference type="AlphaFoldDB" id="A0A317ZII5"/>
<keyword evidence="3 8" id="KW-0436">Ligase</keyword>
<feature type="domain" description="Lysidine-tRNA(Ile) synthetase C-terminal" evidence="9">
    <location>
        <begin position="403"/>
        <end position="476"/>
    </location>
</feature>
<sequence length="484" mass="54746">MMEPRDNLDWPRVADELGERFDVDCIESSVRGRLKAGRNNRLLVACSGGADSVFMLCLFAARRAELGLELHVAHYNHRWRGEASQQDEDFVRGITEGLKLPFYFEKRPENEAAFTETTARSLRLDFLRKVAREADCPFIAFGHQLDDILETQLQRLARGVGTEGLAAPRPVAEFSGQPTHLRPLLHLRSGDIRMTLNAVGIPWREDGSNEDTSIARNMLRHEVIPDLIEALDRDPSTGAARSRQLLEEDACALDLLARERMPEAFSSEERLSRVDLCALPRALMRRALVAWLNAHELTESFSASAMDMLIDSLLSQRRTWKQSAGASFICSDKKSIWVEEEEEGEAALQHVQFEPGETVVLSSGYLIESDLQTLDEKKRDAILCGRIDPSFEATLILPSEESLHVRGWRPGDRFTPLGSPGAKKLKDWFIDRGIPRKERKRLPVVTTASGEVIWVPGFPPADRYKINRDTKQALRLTYRPRNPR</sequence>
<keyword evidence="11" id="KW-1185">Reference proteome</keyword>
<accession>A0A317ZII5</accession>
<comment type="similarity">
    <text evidence="8">Belongs to the tRNA(Ile)-lysidine synthase family.</text>
</comment>
<dbReference type="InParanoid" id="A0A317ZII5"/>
<dbReference type="InterPro" id="IPR012796">
    <property type="entry name" value="Lysidine-tRNA-synth_C"/>
</dbReference>
<comment type="catalytic activity">
    <reaction evidence="7 8">
        <text>cytidine(34) in tRNA(Ile2) + L-lysine + ATP = lysidine(34) in tRNA(Ile2) + AMP + diphosphate + H(+)</text>
        <dbReference type="Rhea" id="RHEA:43744"/>
        <dbReference type="Rhea" id="RHEA-COMP:10625"/>
        <dbReference type="Rhea" id="RHEA-COMP:10670"/>
        <dbReference type="ChEBI" id="CHEBI:15378"/>
        <dbReference type="ChEBI" id="CHEBI:30616"/>
        <dbReference type="ChEBI" id="CHEBI:32551"/>
        <dbReference type="ChEBI" id="CHEBI:33019"/>
        <dbReference type="ChEBI" id="CHEBI:82748"/>
        <dbReference type="ChEBI" id="CHEBI:83665"/>
        <dbReference type="ChEBI" id="CHEBI:456215"/>
        <dbReference type="EC" id="6.3.4.19"/>
    </reaction>
</comment>
<comment type="function">
    <text evidence="8">Ligates lysine onto the cytidine present at position 34 of the AUA codon-specific tRNA(Ile) that contains the anticodon CAU, in an ATP-dependent manner. Cytidine is converted to lysidine, thus changing the amino acid specificity of the tRNA from methionine to isoleucine.</text>
</comment>
<protein>
    <recommendedName>
        <fullName evidence="8">tRNA(Ile)-lysidine synthase</fullName>
        <ecNumber evidence="8">6.3.4.19</ecNumber>
    </recommendedName>
    <alternativeName>
        <fullName evidence="8">tRNA(Ile)-2-lysyl-cytidine synthase</fullName>
    </alternativeName>
    <alternativeName>
        <fullName evidence="8">tRNA(Ile)-lysidine synthetase</fullName>
    </alternativeName>
</protein>
<dbReference type="InterPro" id="IPR012795">
    <property type="entry name" value="tRNA_Ile_lys_synt_N"/>
</dbReference>
<dbReference type="HAMAP" id="MF_01161">
    <property type="entry name" value="tRNA_Ile_lys_synt"/>
    <property type="match status" value="1"/>
</dbReference>
<comment type="domain">
    <text evidence="8">The N-terminal region contains the highly conserved SGGXDS motif, predicted to be a P-loop motif involved in ATP binding.</text>
</comment>
<evidence type="ECO:0000256" key="3">
    <source>
        <dbReference type="ARBA" id="ARBA00022598"/>
    </source>
</evidence>
<dbReference type="EC" id="6.3.4.19" evidence="8"/>
<gene>
    <name evidence="8 10" type="primary">tilS</name>
    <name evidence="10" type="ORF">DDZ13_13280</name>
</gene>
<dbReference type="SMART" id="SM00977">
    <property type="entry name" value="TilS_C"/>
    <property type="match status" value="1"/>
</dbReference>
<dbReference type="Pfam" id="PF01171">
    <property type="entry name" value="ATP_bind_3"/>
    <property type="match status" value="1"/>
</dbReference>
<evidence type="ECO:0000256" key="2">
    <source>
        <dbReference type="ARBA" id="ARBA00022490"/>
    </source>
</evidence>
<dbReference type="Proteomes" id="UP000247099">
    <property type="component" value="Unassembled WGS sequence"/>
</dbReference>
<feature type="binding site" evidence="8">
    <location>
        <begin position="47"/>
        <end position="52"/>
    </location>
    <ligand>
        <name>ATP</name>
        <dbReference type="ChEBI" id="CHEBI:30616"/>
    </ligand>
</feature>
<dbReference type="GO" id="GO:0005737">
    <property type="term" value="C:cytoplasm"/>
    <property type="evidence" value="ECO:0007669"/>
    <property type="project" value="UniProtKB-SubCell"/>
</dbReference>